<dbReference type="Pfam" id="PF08450">
    <property type="entry name" value="SGL"/>
    <property type="match status" value="1"/>
</dbReference>
<dbReference type="RefSeq" id="WP_168517632.1">
    <property type="nucleotide sequence ID" value="NZ_JAAXLS010000012.1"/>
</dbReference>
<dbReference type="SUPFAM" id="SSF63829">
    <property type="entry name" value="Calcium-dependent phosphotriesterase"/>
    <property type="match status" value="1"/>
</dbReference>
<comment type="caution">
    <text evidence="3">The sequence shown here is derived from an EMBL/GenBank/DDBJ whole genome shotgun (WGS) entry which is preliminary data.</text>
</comment>
<dbReference type="PRINTS" id="PR01790">
    <property type="entry name" value="SMP30FAMILY"/>
</dbReference>
<dbReference type="PANTHER" id="PTHR10907">
    <property type="entry name" value="REGUCALCIN"/>
    <property type="match status" value="1"/>
</dbReference>
<reference evidence="3 4" key="1">
    <citation type="submission" date="2020-04" db="EMBL/GenBank/DDBJ databases">
        <title>Novel species.</title>
        <authorList>
            <person name="Teo W.F.A."/>
            <person name="Lipun K."/>
            <person name="Srisuk N."/>
            <person name="Duangmal K."/>
        </authorList>
    </citation>
    <scope>NUCLEOTIDE SEQUENCE [LARGE SCALE GENOMIC DNA]</scope>
    <source>
        <strain evidence="3 4">K13G38</strain>
    </source>
</reference>
<organism evidence="3 4">
    <name type="scientific">Amycolatopsis acididurans</name>
    <dbReference type="NCBI Taxonomy" id="2724524"/>
    <lineage>
        <taxon>Bacteria</taxon>
        <taxon>Bacillati</taxon>
        <taxon>Actinomycetota</taxon>
        <taxon>Actinomycetes</taxon>
        <taxon>Pseudonocardiales</taxon>
        <taxon>Pseudonocardiaceae</taxon>
        <taxon>Amycolatopsis</taxon>
    </lineage>
</organism>
<gene>
    <name evidence="3" type="ORF">HFP15_19475</name>
</gene>
<dbReference type="EMBL" id="JAAXLS010000012">
    <property type="protein sequence ID" value="NKQ55067.1"/>
    <property type="molecule type" value="Genomic_DNA"/>
</dbReference>
<feature type="domain" description="SMP-30/Gluconolactonase/LRE-like region" evidence="2">
    <location>
        <begin position="20"/>
        <end position="257"/>
    </location>
</feature>
<evidence type="ECO:0000313" key="3">
    <source>
        <dbReference type="EMBL" id="NKQ55067.1"/>
    </source>
</evidence>
<dbReference type="PANTHER" id="PTHR10907:SF47">
    <property type="entry name" value="REGUCALCIN"/>
    <property type="match status" value="1"/>
</dbReference>
<evidence type="ECO:0000313" key="4">
    <source>
        <dbReference type="Proteomes" id="UP000715441"/>
    </source>
</evidence>
<dbReference type="InterPro" id="IPR011042">
    <property type="entry name" value="6-blade_b-propeller_TolB-like"/>
</dbReference>
<evidence type="ECO:0000256" key="1">
    <source>
        <dbReference type="ARBA" id="ARBA00008853"/>
    </source>
</evidence>
<name>A0ABX1J5J1_9PSEU</name>
<dbReference type="InterPro" id="IPR013658">
    <property type="entry name" value="SGL"/>
</dbReference>
<dbReference type="Proteomes" id="UP000715441">
    <property type="component" value="Unassembled WGS sequence"/>
</dbReference>
<comment type="similarity">
    <text evidence="1">Belongs to the SMP-30/CGR1 family.</text>
</comment>
<protein>
    <submittedName>
        <fullName evidence="3">SMP-30/gluconolactonase/LRE family protein</fullName>
    </submittedName>
</protein>
<accession>A0ABX1J5J1</accession>
<dbReference type="InterPro" id="IPR005511">
    <property type="entry name" value="SMP-30"/>
</dbReference>
<proteinExistence type="inferred from homology"/>
<dbReference type="Gene3D" id="2.120.10.30">
    <property type="entry name" value="TolB, C-terminal domain"/>
    <property type="match status" value="1"/>
</dbReference>
<sequence>MSAQKLRVKATPVLEVASELGESPLWENDIGLRWLDVPGRRPHTLDRGGRHTSVALPVLVTAIEPGAAGDLLAVTSTGFAWLDPRSGRIEQFADVVEPPVSMNSAAIDGRGRCWAGSAVRDDSRGGALYRLARRSVTTHLEKISMSSGIGWSPDNRELYHVDSGTGTLTGWRYNVFAGDLHVPRLLRRIPAETGMPCGLAVAEDGGIWLAVRGAGQVWRLDPGTGETTALVEVPTPYVTSCAFGGAELSTLYITTANHESPGGGLLYAAEVSGRGLPAHRFAGGV</sequence>
<keyword evidence="4" id="KW-1185">Reference proteome</keyword>
<evidence type="ECO:0000259" key="2">
    <source>
        <dbReference type="Pfam" id="PF08450"/>
    </source>
</evidence>